<dbReference type="InterPro" id="IPR037045">
    <property type="entry name" value="S8pro/Inhibitor_I9_sf"/>
</dbReference>
<evidence type="ECO:0000256" key="2">
    <source>
        <dbReference type="ARBA" id="ARBA00011073"/>
    </source>
</evidence>
<dbReference type="PANTHER" id="PTHR10795">
    <property type="entry name" value="PROPROTEIN CONVERTASE SUBTILISIN/KEXIN"/>
    <property type="match status" value="1"/>
</dbReference>
<comment type="similarity">
    <text evidence="2 9 10">Belongs to the peptidase S8 family.</text>
</comment>
<dbReference type="Pfam" id="PF02225">
    <property type="entry name" value="PA"/>
    <property type="match status" value="1"/>
</dbReference>
<name>A0AA41SEK5_PAPNU</name>
<dbReference type="Pfam" id="PF17766">
    <property type="entry name" value="fn3_6"/>
    <property type="match status" value="1"/>
</dbReference>
<evidence type="ECO:0000256" key="3">
    <source>
        <dbReference type="ARBA" id="ARBA00022670"/>
    </source>
</evidence>
<dbReference type="FunFam" id="2.60.40.2310:FF:000001">
    <property type="entry name" value="Subtilisin-like protease SBT1.5"/>
    <property type="match status" value="1"/>
</dbReference>
<dbReference type="Pfam" id="PF05922">
    <property type="entry name" value="Inhibitor_I9"/>
    <property type="match status" value="1"/>
</dbReference>
<keyword evidence="5 9" id="KW-0378">Hydrolase</keyword>
<evidence type="ECO:0000313" key="17">
    <source>
        <dbReference type="Proteomes" id="UP001177140"/>
    </source>
</evidence>
<evidence type="ECO:0000256" key="10">
    <source>
        <dbReference type="RuleBase" id="RU003355"/>
    </source>
</evidence>
<dbReference type="EMBL" id="JAJJMA010135816">
    <property type="protein sequence ID" value="MCL7033555.1"/>
    <property type="molecule type" value="Genomic_DNA"/>
</dbReference>
<dbReference type="InterPro" id="IPR003137">
    <property type="entry name" value="PA_domain"/>
</dbReference>
<feature type="active site" description="Charge relay system" evidence="8 9">
    <location>
        <position position="233"/>
    </location>
</feature>
<dbReference type="GO" id="GO:0004252">
    <property type="term" value="F:serine-type endopeptidase activity"/>
    <property type="evidence" value="ECO:0007669"/>
    <property type="project" value="UniProtKB-UniRule"/>
</dbReference>
<dbReference type="PRINTS" id="PR00723">
    <property type="entry name" value="SUBTILISIN"/>
</dbReference>
<evidence type="ECO:0000259" key="13">
    <source>
        <dbReference type="Pfam" id="PF02225"/>
    </source>
</evidence>
<comment type="subcellular location">
    <subcellularLocation>
        <location evidence="1">Secreted</location>
    </subcellularLocation>
</comment>
<dbReference type="PROSITE" id="PS51892">
    <property type="entry name" value="SUBTILASE"/>
    <property type="match status" value="1"/>
</dbReference>
<feature type="active site" description="Charge relay system" evidence="8 9">
    <location>
        <position position="562"/>
    </location>
</feature>
<reference evidence="16" key="1">
    <citation type="submission" date="2022-03" db="EMBL/GenBank/DDBJ databases">
        <title>A functionally conserved STORR gene fusion in Papaver species that diverged 16.8 million years ago.</title>
        <authorList>
            <person name="Catania T."/>
        </authorList>
    </citation>
    <scope>NUCLEOTIDE SEQUENCE</scope>
    <source>
        <strain evidence="16">S-191538</strain>
    </source>
</reference>
<accession>A0AA41SEK5</accession>
<feature type="signal peptide" evidence="11">
    <location>
        <begin position="1"/>
        <end position="28"/>
    </location>
</feature>
<evidence type="ECO:0000256" key="11">
    <source>
        <dbReference type="SAM" id="SignalP"/>
    </source>
</evidence>
<dbReference type="CDD" id="cd04852">
    <property type="entry name" value="Peptidases_S8_3"/>
    <property type="match status" value="1"/>
</dbReference>
<dbReference type="InterPro" id="IPR041469">
    <property type="entry name" value="Subtilisin-like_FN3"/>
</dbReference>
<dbReference type="InterPro" id="IPR000209">
    <property type="entry name" value="Peptidase_S8/S53_dom"/>
</dbReference>
<evidence type="ECO:0000256" key="5">
    <source>
        <dbReference type="ARBA" id="ARBA00022801"/>
    </source>
</evidence>
<keyword evidence="4 11" id="KW-0732">Signal</keyword>
<protein>
    <recommendedName>
        <fullName evidence="18">Subtilisin-like protease SBT1.1</fullName>
    </recommendedName>
</protein>
<feature type="domain" description="Peptidase S8/S53" evidence="12">
    <location>
        <begin position="149"/>
        <end position="623"/>
    </location>
</feature>
<keyword evidence="3 9" id="KW-0645">Protease</keyword>
<dbReference type="InterPro" id="IPR023827">
    <property type="entry name" value="Peptidase_S8_Asp-AS"/>
</dbReference>
<evidence type="ECO:0000313" key="16">
    <source>
        <dbReference type="EMBL" id="MCL7033555.1"/>
    </source>
</evidence>
<dbReference type="GO" id="GO:0006508">
    <property type="term" value="P:proteolysis"/>
    <property type="evidence" value="ECO:0007669"/>
    <property type="project" value="UniProtKB-KW"/>
</dbReference>
<evidence type="ECO:0000256" key="7">
    <source>
        <dbReference type="ARBA" id="ARBA00023180"/>
    </source>
</evidence>
<dbReference type="SUPFAM" id="SSF52743">
    <property type="entry name" value="Subtilisin-like"/>
    <property type="match status" value="1"/>
</dbReference>
<dbReference type="InterPro" id="IPR036852">
    <property type="entry name" value="Peptidase_S8/S53_dom_sf"/>
</dbReference>
<dbReference type="AlphaFoldDB" id="A0AA41SEK5"/>
<dbReference type="Gene3D" id="3.50.30.30">
    <property type="match status" value="1"/>
</dbReference>
<dbReference type="Gene3D" id="3.40.50.200">
    <property type="entry name" value="Peptidase S8/S53 domain"/>
    <property type="match status" value="1"/>
</dbReference>
<evidence type="ECO:0008006" key="18">
    <source>
        <dbReference type="Google" id="ProtNLM"/>
    </source>
</evidence>
<proteinExistence type="inferred from homology"/>
<keyword evidence="17" id="KW-1185">Reference proteome</keyword>
<comment type="caution">
    <text evidence="16">The sequence shown here is derived from an EMBL/GenBank/DDBJ whole genome shotgun (WGS) entry which is preliminary data.</text>
</comment>
<evidence type="ECO:0000259" key="14">
    <source>
        <dbReference type="Pfam" id="PF05922"/>
    </source>
</evidence>
<evidence type="ECO:0000256" key="1">
    <source>
        <dbReference type="ARBA" id="ARBA00004613"/>
    </source>
</evidence>
<feature type="domain" description="Subtilisin-like protease fibronectin type-III" evidence="15">
    <location>
        <begin position="676"/>
        <end position="774"/>
    </location>
</feature>
<dbReference type="CDD" id="cd02120">
    <property type="entry name" value="PA_subtilisin_like"/>
    <property type="match status" value="1"/>
</dbReference>
<evidence type="ECO:0000256" key="8">
    <source>
        <dbReference type="PIRSR" id="PIRSR615500-1"/>
    </source>
</evidence>
<dbReference type="PROSITE" id="PS00136">
    <property type="entry name" value="SUBTILASE_ASP"/>
    <property type="match status" value="1"/>
</dbReference>
<feature type="domain" description="Inhibitor I9" evidence="14">
    <location>
        <begin position="33"/>
        <end position="125"/>
    </location>
</feature>
<evidence type="ECO:0000259" key="15">
    <source>
        <dbReference type="Pfam" id="PF17766"/>
    </source>
</evidence>
<sequence length="777" mass="83415">MFTLTMRNKSFMLLIIMAISSTILELEARQSMTYIVHMDKNKVEASDQMLGEAKRWYETVIDSIGDSDTDDEEPQTHLLEPPQLLYVYENTISGFAAKLSPKQVKTLNKVDGFLSAIPDEMFSLHTTHTPQFLGLQNGKGLWQAPNLASDVIVGIIDTGIWPEHVSFSNAGTNYMSPTPARWKGHCENGPKFSSSNCNKKLIGARSFFKGYEAAAGRINETTDFRSPRDSAGHGTHTASTAAGNIVTGANLFGMAKGAAGGMRYTARIAAYKVCWQTGCASSDILAAMDQAVSDGVDVLSLSLGGISKPYYSDNMAIAALGAIQKGVFVSCSAGNSGPFASTVANTAPWIMTVAASYLDRSFPTTVKLGNGQVFKGSSLYRGIRSTKNLPLVYGKAALNHTDQDAKYCITGSLSPKLVKGKIVVCQRGINSRTAKGEQVKMAGGMGMLLLNSEDEGEELFADPHILPATSLGALAANAIKNYVNVTKKPMASIIFEGTVYGSPAPIIAAFSSRGPSVIAPDVIKPDVTAPGMNILAAWPPMSPTRLMSDKRSVDFNIISGTSMSCPHVSGVAALLKSVHPKWSPAAIKSALMTTSYTLNNQKRPIADAKNLSQAASPFAFGSGHVDPEKASDPGLVYDITISDYLNYICTLNYTSSQIAQLARRNYNCPRNGQAGDLNYPSFALNFVSGTTNATMTYKRTVTNVGKPKSKYTVKVSQPDGVVMIVKPKNLKFKKIGQKLSYKVSFMTTTTRTASSFGSLVWVSGKYSVQSPIAINWL</sequence>
<keyword evidence="7" id="KW-0325">Glycoprotein</keyword>
<dbReference type="Gene3D" id="3.30.70.80">
    <property type="entry name" value="Peptidase S8 propeptide/proteinase inhibitor I9"/>
    <property type="match status" value="1"/>
</dbReference>
<evidence type="ECO:0000256" key="9">
    <source>
        <dbReference type="PROSITE-ProRule" id="PRU01240"/>
    </source>
</evidence>
<evidence type="ECO:0000256" key="4">
    <source>
        <dbReference type="ARBA" id="ARBA00022729"/>
    </source>
</evidence>
<gene>
    <name evidence="16" type="ORF">MKW94_005447</name>
</gene>
<organism evidence="16 17">
    <name type="scientific">Papaver nudicaule</name>
    <name type="common">Iceland poppy</name>
    <dbReference type="NCBI Taxonomy" id="74823"/>
    <lineage>
        <taxon>Eukaryota</taxon>
        <taxon>Viridiplantae</taxon>
        <taxon>Streptophyta</taxon>
        <taxon>Embryophyta</taxon>
        <taxon>Tracheophyta</taxon>
        <taxon>Spermatophyta</taxon>
        <taxon>Magnoliopsida</taxon>
        <taxon>Ranunculales</taxon>
        <taxon>Papaveraceae</taxon>
        <taxon>Papaveroideae</taxon>
        <taxon>Papaver</taxon>
    </lineage>
</organism>
<dbReference type="Pfam" id="PF00082">
    <property type="entry name" value="Peptidase_S8"/>
    <property type="match status" value="1"/>
</dbReference>
<feature type="active site" description="Charge relay system" evidence="8 9">
    <location>
        <position position="157"/>
    </location>
</feature>
<dbReference type="InterPro" id="IPR015500">
    <property type="entry name" value="Peptidase_S8_subtilisin-rel"/>
</dbReference>
<keyword evidence="6 9" id="KW-0720">Serine protease</keyword>
<dbReference type="InterPro" id="IPR023828">
    <property type="entry name" value="Peptidase_S8_Ser-AS"/>
</dbReference>
<dbReference type="FunFam" id="3.50.30.30:FF:000005">
    <property type="entry name" value="subtilisin-like protease SBT1.5"/>
    <property type="match status" value="1"/>
</dbReference>
<dbReference type="Proteomes" id="UP001177140">
    <property type="component" value="Unassembled WGS sequence"/>
</dbReference>
<evidence type="ECO:0000259" key="12">
    <source>
        <dbReference type="Pfam" id="PF00082"/>
    </source>
</evidence>
<dbReference type="InterPro" id="IPR045051">
    <property type="entry name" value="SBT"/>
</dbReference>
<dbReference type="InterPro" id="IPR034197">
    <property type="entry name" value="Peptidases_S8_3"/>
</dbReference>
<dbReference type="Gene3D" id="2.60.40.2310">
    <property type="match status" value="1"/>
</dbReference>
<feature type="domain" description="PA" evidence="13">
    <location>
        <begin position="389"/>
        <end position="479"/>
    </location>
</feature>
<dbReference type="PROSITE" id="PS00138">
    <property type="entry name" value="SUBTILASE_SER"/>
    <property type="match status" value="1"/>
</dbReference>
<dbReference type="InterPro" id="IPR010259">
    <property type="entry name" value="S8pro/Inhibitor_I9"/>
</dbReference>
<evidence type="ECO:0000256" key="6">
    <source>
        <dbReference type="ARBA" id="ARBA00022825"/>
    </source>
</evidence>
<dbReference type="GO" id="GO:0005576">
    <property type="term" value="C:extracellular region"/>
    <property type="evidence" value="ECO:0007669"/>
    <property type="project" value="UniProtKB-SubCell"/>
</dbReference>
<dbReference type="FunFam" id="3.40.50.200:FF:000006">
    <property type="entry name" value="Subtilisin-like protease SBT1.5"/>
    <property type="match status" value="1"/>
</dbReference>
<feature type="chain" id="PRO_5041285640" description="Subtilisin-like protease SBT1.1" evidence="11">
    <location>
        <begin position="29"/>
        <end position="777"/>
    </location>
</feature>